<proteinExistence type="predicted"/>
<dbReference type="RefSeq" id="WP_077110127.1">
    <property type="nucleotide sequence ID" value="NZ_JAFBFH010000009.1"/>
</dbReference>
<sequence>MKRKSIVCQPYLDLLAKRPRAIKYSNMYDQFPPVWTKFLRDCTEEEQKAILRLLGKLLKKSDFSLLNEALALAWANGQPSAEEIQHTFSL</sequence>
<accession>A0ABS2R6M2</accession>
<dbReference type="Proteomes" id="UP000823485">
    <property type="component" value="Unassembled WGS sequence"/>
</dbReference>
<reference evidence="1 2" key="1">
    <citation type="submission" date="2021-01" db="EMBL/GenBank/DDBJ databases">
        <title>Genomic Encyclopedia of Type Strains, Phase IV (KMG-IV): sequencing the most valuable type-strain genomes for metagenomic binning, comparative biology and taxonomic classification.</title>
        <authorList>
            <person name="Goeker M."/>
        </authorList>
    </citation>
    <scope>NUCLEOTIDE SEQUENCE [LARGE SCALE GENOMIC DNA]</scope>
    <source>
        <strain evidence="1 2">DSM 105453</strain>
    </source>
</reference>
<gene>
    <name evidence="1" type="ORF">JOC94_001746</name>
</gene>
<name>A0ABS2R6M2_9BACI</name>
<comment type="caution">
    <text evidence="1">The sequence shown here is derived from an EMBL/GenBank/DDBJ whole genome shotgun (WGS) entry which is preliminary data.</text>
</comment>
<dbReference type="EMBL" id="JAFBFH010000009">
    <property type="protein sequence ID" value="MBM7714774.1"/>
    <property type="molecule type" value="Genomic_DNA"/>
</dbReference>
<protein>
    <submittedName>
        <fullName evidence="1">Uncharacterized protein</fullName>
    </submittedName>
</protein>
<keyword evidence="2" id="KW-1185">Reference proteome</keyword>
<evidence type="ECO:0000313" key="1">
    <source>
        <dbReference type="EMBL" id="MBM7714774.1"/>
    </source>
</evidence>
<organism evidence="1 2">
    <name type="scientific">Siminovitchia thermophila</name>
    <dbReference type="NCBI Taxonomy" id="1245522"/>
    <lineage>
        <taxon>Bacteria</taxon>
        <taxon>Bacillati</taxon>
        <taxon>Bacillota</taxon>
        <taxon>Bacilli</taxon>
        <taxon>Bacillales</taxon>
        <taxon>Bacillaceae</taxon>
        <taxon>Siminovitchia</taxon>
    </lineage>
</organism>
<evidence type="ECO:0000313" key="2">
    <source>
        <dbReference type="Proteomes" id="UP000823485"/>
    </source>
</evidence>